<evidence type="ECO:0000256" key="5">
    <source>
        <dbReference type="ARBA" id="ARBA00022840"/>
    </source>
</evidence>
<dbReference type="Pfam" id="PF02875">
    <property type="entry name" value="Mur_ligase_C"/>
    <property type="match status" value="1"/>
</dbReference>
<dbReference type="Pfam" id="PF08245">
    <property type="entry name" value="Mur_ligase_M"/>
    <property type="match status" value="1"/>
</dbReference>
<dbReference type="InterPro" id="IPR036565">
    <property type="entry name" value="Mur-like_cat_sf"/>
</dbReference>
<dbReference type="InterPro" id="IPR035911">
    <property type="entry name" value="MurE/MurF_N"/>
</dbReference>
<feature type="domain" description="Mur ligase C-terminal" evidence="12">
    <location>
        <begin position="308"/>
        <end position="427"/>
    </location>
</feature>
<feature type="domain" description="Mur ligase central" evidence="13">
    <location>
        <begin position="105"/>
        <end position="274"/>
    </location>
</feature>
<keyword evidence="15" id="KW-1185">Reference proteome</keyword>
<keyword evidence="4" id="KW-0547">Nucleotide-binding</keyword>
<organism evidence="14 15">
    <name type="scientific">Candidatus Rhabdochlamydia porcellionis</name>
    <dbReference type="NCBI Taxonomy" id="225148"/>
    <lineage>
        <taxon>Bacteria</taxon>
        <taxon>Pseudomonadati</taxon>
        <taxon>Chlamydiota</taxon>
        <taxon>Chlamydiia</taxon>
        <taxon>Parachlamydiales</taxon>
        <taxon>Candidatus Rhabdochlamydiaceae</taxon>
        <taxon>Candidatus Rhabdochlamydia</taxon>
    </lineage>
</organism>
<dbReference type="RefSeq" id="WP_194844972.1">
    <property type="nucleotide sequence ID" value="NZ_CP075585.1"/>
</dbReference>
<comment type="subcellular location">
    <subcellularLocation>
        <location evidence="10">Cytoplasm</location>
    </subcellularLocation>
</comment>
<keyword evidence="7 10" id="KW-0573">Peptidoglycan synthesis</keyword>
<dbReference type="SUPFAM" id="SSF53244">
    <property type="entry name" value="MurD-like peptide ligases, peptide-binding domain"/>
    <property type="match status" value="1"/>
</dbReference>
<evidence type="ECO:0000256" key="1">
    <source>
        <dbReference type="ARBA" id="ARBA00022490"/>
    </source>
</evidence>
<evidence type="ECO:0000256" key="3">
    <source>
        <dbReference type="ARBA" id="ARBA00022618"/>
    </source>
</evidence>
<dbReference type="PANTHER" id="PTHR43024">
    <property type="entry name" value="UDP-N-ACETYLMURAMOYL-TRIPEPTIDE--D-ALANYL-D-ALANINE LIGASE"/>
    <property type="match status" value="1"/>
</dbReference>
<evidence type="ECO:0000259" key="12">
    <source>
        <dbReference type="Pfam" id="PF02875"/>
    </source>
</evidence>
<dbReference type="EMBL" id="CP075585">
    <property type="protein sequence ID" value="QZA58496.1"/>
    <property type="molecule type" value="Genomic_DNA"/>
</dbReference>
<dbReference type="InterPro" id="IPR013221">
    <property type="entry name" value="Mur_ligase_cen"/>
</dbReference>
<dbReference type="InterPro" id="IPR005863">
    <property type="entry name" value="UDP-N-AcMur_synth"/>
</dbReference>
<dbReference type="PANTHER" id="PTHR43024:SF1">
    <property type="entry name" value="UDP-N-ACETYLMURAMOYL-TRIPEPTIDE--D-ALANYL-D-ALANINE LIGASE"/>
    <property type="match status" value="1"/>
</dbReference>
<accession>A0ABX8Z363</accession>
<dbReference type="NCBIfam" id="TIGR01143">
    <property type="entry name" value="murF"/>
    <property type="match status" value="1"/>
</dbReference>
<evidence type="ECO:0000259" key="13">
    <source>
        <dbReference type="Pfam" id="PF08245"/>
    </source>
</evidence>
<comment type="catalytic activity">
    <reaction evidence="10">
        <text>D-alanyl-D-alanine + UDP-N-acetyl-alpha-D-muramoyl-L-alanyl-gamma-D-glutamyl-meso-2,6-diaminopimelate + ATP = UDP-N-acetyl-alpha-D-muramoyl-L-alanyl-gamma-D-glutamyl-meso-2,6-diaminopimeloyl-D-alanyl-D-alanine + ADP + phosphate + H(+)</text>
        <dbReference type="Rhea" id="RHEA:28374"/>
        <dbReference type="ChEBI" id="CHEBI:15378"/>
        <dbReference type="ChEBI" id="CHEBI:30616"/>
        <dbReference type="ChEBI" id="CHEBI:43474"/>
        <dbReference type="ChEBI" id="CHEBI:57822"/>
        <dbReference type="ChEBI" id="CHEBI:61386"/>
        <dbReference type="ChEBI" id="CHEBI:83905"/>
        <dbReference type="ChEBI" id="CHEBI:456216"/>
        <dbReference type="EC" id="6.3.2.10"/>
    </reaction>
</comment>
<dbReference type="Proteomes" id="UP000822862">
    <property type="component" value="Chromosome"/>
</dbReference>
<reference evidence="14 15" key="1">
    <citation type="submission" date="2020-01" db="EMBL/GenBank/DDBJ databases">
        <authorList>
            <person name="Sixt B."/>
            <person name="Schulz F."/>
            <person name="Kostanjsek R."/>
            <person name="Koestlbacher S."/>
            <person name="Collingro A."/>
            <person name="Toenshoff E."/>
            <person name="Horn M."/>
        </authorList>
    </citation>
    <scope>NUCLEOTIDE SEQUENCE [LARGE SCALE GENOMIC DNA]</scope>
    <source>
        <strain evidence="14 15">15C</strain>
    </source>
</reference>
<dbReference type="Pfam" id="PF01225">
    <property type="entry name" value="Mur_ligase"/>
    <property type="match status" value="1"/>
</dbReference>
<keyword evidence="5" id="KW-0067">ATP-binding</keyword>
<evidence type="ECO:0000256" key="9">
    <source>
        <dbReference type="ARBA" id="ARBA00023316"/>
    </source>
</evidence>
<evidence type="ECO:0000256" key="8">
    <source>
        <dbReference type="ARBA" id="ARBA00023306"/>
    </source>
</evidence>
<dbReference type="Gene3D" id="3.40.1190.10">
    <property type="entry name" value="Mur-like, catalytic domain"/>
    <property type="match status" value="1"/>
</dbReference>
<keyword evidence="2 14" id="KW-0436">Ligase</keyword>
<dbReference type="InterPro" id="IPR004101">
    <property type="entry name" value="Mur_ligase_C"/>
</dbReference>
<comment type="function">
    <text evidence="10">Involved in cell wall formation. Catalyzes the final step in the synthesis of UDP-N-acetylmuramoyl-pentapeptide, the precursor of murein.</text>
</comment>
<gene>
    <name evidence="14" type="ORF">RHAB15C_0000370</name>
</gene>
<evidence type="ECO:0000259" key="11">
    <source>
        <dbReference type="Pfam" id="PF01225"/>
    </source>
</evidence>
<keyword evidence="1" id="KW-0963">Cytoplasm</keyword>
<protein>
    <recommendedName>
        <fullName evidence="10">UDP-N-acetylmuramoyl-tripeptide--D-alanyl-D-alanine ligase</fullName>
        <ecNumber evidence="10">6.3.2.10</ecNumber>
    </recommendedName>
</protein>
<evidence type="ECO:0000256" key="10">
    <source>
        <dbReference type="RuleBase" id="RU004136"/>
    </source>
</evidence>
<dbReference type="SUPFAM" id="SSF63418">
    <property type="entry name" value="MurE/MurF N-terminal domain"/>
    <property type="match status" value="1"/>
</dbReference>
<reference evidence="14 15" key="2">
    <citation type="submission" date="2021-05" db="EMBL/GenBank/DDBJ databases">
        <title>Ecology and evolution of chlamydial symbionts of arthropods.</title>
        <authorList>
            <person name="Halter T."/>
            <person name="Sixt B.S."/>
            <person name="Toenshoff E.R."/>
            <person name="Koestlbacher S."/>
            <person name="Schulz F."/>
            <person name="Kostanjsek R."/>
            <person name="Collingro A."/>
            <person name="Hendrickx F."/>
            <person name="Horn M."/>
        </authorList>
    </citation>
    <scope>NUCLEOTIDE SEQUENCE [LARGE SCALE GENOMIC DNA]</scope>
    <source>
        <strain evidence="14 15">15C</strain>
    </source>
</reference>
<dbReference type="SUPFAM" id="SSF53623">
    <property type="entry name" value="MurD-like peptide ligases, catalytic domain"/>
    <property type="match status" value="1"/>
</dbReference>
<keyword evidence="3 10" id="KW-0132">Cell division</keyword>
<evidence type="ECO:0000313" key="15">
    <source>
        <dbReference type="Proteomes" id="UP000822862"/>
    </source>
</evidence>
<dbReference type="GO" id="GO:0047480">
    <property type="term" value="F:UDP-N-acetylmuramoyl-tripeptide-D-alanyl-D-alanine ligase activity"/>
    <property type="evidence" value="ECO:0007669"/>
    <property type="project" value="UniProtKB-EC"/>
</dbReference>
<evidence type="ECO:0000256" key="2">
    <source>
        <dbReference type="ARBA" id="ARBA00022598"/>
    </source>
</evidence>
<dbReference type="InterPro" id="IPR051046">
    <property type="entry name" value="MurCDEF_CellWall_CoF430Synth"/>
</dbReference>
<proteinExistence type="predicted"/>
<evidence type="ECO:0000256" key="4">
    <source>
        <dbReference type="ARBA" id="ARBA00022741"/>
    </source>
</evidence>
<dbReference type="Gene3D" id="3.40.1390.10">
    <property type="entry name" value="MurE/MurF, N-terminal domain"/>
    <property type="match status" value="1"/>
</dbReference>
<keyword evidence="9 10" id="KW-0961">Cell wall biogenesis/degradation</keyword>
<sequence>MYTCKEIAACLGILSSNLTSIEGFRQDSRLIEPRDLFFALSGDRVDGHAFLEEAAKKGAVAAVVSKRYKGPSYGLSLLAVEDVMNALHLLARVIFSKRHTRVIAVTGSVGKTTIKEFIATLLSAQFKVAKTPGNANSRIGVPLALLNADKKADIFVVEMGMNQKGQIAKLVSITPPEIVVITNIGLAHSAYFPEGLEAIAQAKAEILSSNKTRLAILGPNVGNFSAIKNHLLPKKNYGLSKGIDLYLQAHGEKFYLIEKTSCSSFFSLPFQAEHLWEDFCGSALVAREFGVCWKKIIEQTKRLKTISHRFTIIEKKGIIFVDDSYNASVSSMKAAFKSLPKSKGKTIAVIGDMKELGEFTAACHLEVAKYALEVTDILLCLGKDCSLMVELFIKNKRKAYLYHDFQDLYKAVHAFAGYGDVVLIKGANSHQLWRILD</sequence>
<name>A0ABX8Z363_9BACT</name>
<evidence type="ECO:0000256" key="6">
    <source>
        <dbReference type="ARBA" id="ARBA00022960"/>
    </source>
</evidence>
<evidence type="ECO:0000256" key="7">
    <source>
        <dbReference type="ARBA" id="ARBA00022984"/>
    </source>
</evidence>
<dbReference type="InterPro" id="IPR000713">
    <property type="entry name" value="Mur_ligase_N"/>
</dbReference>
<dbReference type="EC" id="6.3.2.10" evidence="10"/>
<dbReference type="InterPro" id="IPR036615">
    <property type="entry name" value="Mur_ligase_C_dom_sf"/>
</dbReference>
<feature type="domain" description="Mur ligase N-terminal catalytic" evidence="11">
    <location>
        <begin position="22"/>
        <end position="67"/>
    </location>
</feature>
<keyword evidence="8 10" id="KW-0131">Cell cycle</keyword>
<dbReference type="Gene3D" id="3.90.190.20">
    <property type="entry name" value="Mur ligase, C-terminal domain"/>
    <property type="match status" value="1"/>
</dbReference>
<comment type="pathway">
    <text evidence="10">Cell wall biogenesis; peptidoglycan biosynthesis.</text>
</comment>
<evidence type="ECO:0000313" key="14">
    <source>
        <dbReference type="EMBL" id="QZA58496.1"/>
    </source>
</evidence>
<keyword evidence="6 10" id="KW-0133">Cell shape</keyword>